<gene>
    <name evidence="2" type="ORF">PENTCL1PPCAC_10094</name>
</gene>
<dbReference type="AlphaFoldDB" id="A0AAV5SYD0"/>
<comment type="caution">
    <text evidence="2">The sequence shown here is derived from an EMBL/GenBank/DDBJ whole genome shotgun (WGS) entry which is preliminary data.</text>
</comment>
<feature type="domain" description="Mon2/Sec7/BIG1-like HUS" evidence="1">
    <location>
        <begin position="56"/>
        <end position="205"/>
    </location>
</feature>
<dbReference type="PANTHER" id="PTHR10663">
    <property type="entry name" value="GUANYL-NUCLEOTIDE EXCHANGE FACTOR"/>
    <property type="match status" value="1"/>
</dbReference>
<protein>
    <recommendedName>
        <fullName evidence="1">Mon2/Sec7/BIG1-like HUS domain-containing protein</fullName>
    </recommendedName>
</protein>
<evidence type="ECO:0000313" key="3">
    <source>
        <dbReference type="Proteomes" id="UP001432027"/>
    </source>
</evidence>
<dbReference type="PANTHER" id="PTHR10663:SF388">
    <property type="entry name" value="GOLGI-SPECIFIC BREFELDIN A-RESISTANCE GUANINE NUCLEOTIDE EXCHANGE FACTOR 1"/>
    <property type="match status" value="1"/>
</dbReference>
<feature type="non-terminal residue" evidence="2">
    <location>
        <position position="1"/>
    </location>
</feature>
<feature type="non-terminal residue" evidence="2">
    <location>
        <position position="311"/>
    </location>
</feature>
<sequence>SNIQTMTSDSEGEYAAGAAGGGVDLAAGLGRGGGASGSESGERVNALLIPYGLLSCRELLRFLIALTDPLDSQNTEQMIVLGLSLLTVALEAAADHLSSYVLLLPLIKNELCRSLLQLLDIEKLPIFAAASRCCFLLMESMRAHLKFQLEAHFGKLRGIVLSEQSRISYEQKEMALESIVQLWRIPGLVTELYLNFDCDLYASNVFEEMTKLLAENAFPVSGLKSTSLHSLDALLVVIDKINMNWHCRRAGAIVEREDESSRSLAPPALGGYDIGKQIVGGEHAKVVPDLTAQQQHVLSALKVNRYLNSKS</sequence>
<evidence type="ECO:0000313" key="2">
    <source>
        <dbReference type="EMBL" id="GMS87919.1"/>
    </source>
</evidence>
<dbReference type="Pfam" id="PF12783">
    <property type="entry name" value="Sec7-like_HUS"/>
    <property type="match status" value="1"/>
</dbReference>
<dbReference type="EMBL" id="BTSX01000003">
    <property type="protein sequence ID" value="GMS87919.1"/>
    <property type="molecule type" value="Genomic_DNA"/>
</dbReference>
<dbReference type="Proteomes" id="UP001432027">
    <property type="component" value="Unassembled WGS sequence"/>
</dbReference>
<accession>A0AAV5SYD0</accession>
<reference evidence="2" key="1">
    <citation type="submission" date="2023-10" db="EMBL/GenBank/DDBJ databases">
        <title>Genome assembly of Pristionchus species.</title>
        <authorList>
            <person name="Yoshida K."/>
            <person name="Sommer R.J."/>
        </authorList>
    </citation>
    <scope>NUCLEOTIDE SEQUENCE</scope>
    <source>
        <strain evidence="2">RS0144</strain>
    </source>
</reference>
<name>A0AAV5SYD0_9BILA</name>
<proteinExistence type="predicted"/>
<organism evidence="2 3">
    <name type="scientific">Pristionchus entomophagus</name>
    <dbReference type="NCBI Taxonomy" id="358040"/>
    <lineage>
        <taxon>Eukaryota</taxon>
        <taxon>Metazoa</taxon>
        <taxon>Ecdysozoa</taxon>
        <taxon>Nematoda</taxon>
        <taxon>Chromadorea</taxon>
        <taxon>Rhabditida</taxon>
        <taxon>Rhabditina</taxon>
        <taxon>Diplogasteromorpha</taxon>
        <taxon>Diplogasteroidea</taxon>
        <taxon>Neodiplogasteridae</taxon>
        <taxon>Pristionchus</taxon>
    </lineage>
</organism>
<keyword evidence="3" id="KW-1185">Reference proteome</keyword>
<dbReference type="InterPro" id="IPR032691">
    <property type="entry name" value="Mon2/Sec7/BIG1-like_HUS"/>
</dbReference>
<evidence type="ECO:0000259" key="1">
    <source>
        <dbReference type="Pfam" id="PF12783"/>
    </source>
</evidence>